<feature type="transmembrane region" description="Helical" evidence="1">
    <location>
        <begin position="172"/>
        <end position="188"/>
    </location>
</feature>
<comment type="caution">
    <text evidence="2">The sequence shown here is derived from an EMBL/GenBank/DDBJ whole genome shotgun (WGS) entry which is preliminary data.</text>
</comment>
<reference evidence="2 3" key="1">
    <citation type="submission" date="2016-05" db="EMBL/GenBank/DDBJ databases">
        <title>Genomic and physiological characterization of Planctopirus sp. isolated from fresh water lake.</title>
        <authorList>
            <person name="Subhash Y."/>
            <person name="Ramana C."/>
        </authorList>
    </citation>
    <scope>NUCLEOTIDE SEQUENCE [LARGE SCALE GENOMIC DNA]</scope>
    <source>
        <strain evidence="2 3">JC280</strain>
    </source>
</reference>
<organism evidence="2 3">
    <name type="scientific">Planctopirus hydrillae</name>
    <dbReference type="NCBI Taxonomy" id="1841610"/>
    <lineage>
        <taxon>Bacteria</taxon>
        <taxon>Pseudomonadati</taxon>
        <taxon>Planctomycetota</taxon>
        <taxon>Planctomycetia</taxon>
        <taxon>Planctomycetales</taxon>
        <taxon>Planctomycetaceae</taxon>
        <taxon>Planctopirus</taxon>
    </lineage>
</organism>
<sequence length="241" mass="25507">MNTSTPTEPPLSRRPLEVRKTRWAGRFAHLLTTWNIAPNTISVAGIGFSVLAALALILGGQSEMLSLQIACLLLAALGIQCRLLCNLFDGMVAVEGGKSTRSGELFNEIPDRFSDALSLAGAGYYVSAMPWVVDVGWLAAALAIITAYVRALGASTGAGQHFEGPMAKPQRMALLTTACVGEAIFVATSLHGWIMTWSLIIIALGSLITIFRRARNIAVILESTPGAEADAQAAAPRQEGE</sequence>
<gene>
    <name evidence="2" type="ORF">A6X21_15500</name>
</gene>
<evidence type="ECO:0000256" key="1">
    <source>
        <dbReference type="SAM" id="Phobius"/>
    </source>
</evidence>
<dbReference type="STRING" id="1841610.A6X21_15500"/>
<feature type="transmembrane region" description="Helical" evidence="1">
    <location>
        <begin position="194"/>
        <end position="211"/>
    </location>
</feature>
<dbReference type="InterPro" id="IPR043130">
    <property type="entry name" value="CDP-OH_PTrfase_TM_dom"/>
</dbReference>
<proteinExistence type="predicted"/>
<feature type="transmembrane region" description="Helical" evidence="1">
    <location>
        <begin position="36"/>
        <end position="58"/>
    </location>
</feature>
<keyword evidence="3" id="KW-1185">Reference proteome</keyword>
<dbReference type="EMBL" id="LYDR01000004">
    <property type="protein sequence ID" value="ODA36743.1"/>
    <property type="molecule type" value="Genomic_DNA"/>
</dbReference>
<dbReference type="AlphaFoldDB" id="A0A1C3EUC5"/>
<evidence type="ECO:0008006" key="4">
    <source>
        <dbReference type="Google" id="ProtNLM"/>
    </source>
</evidence>
<keyword evidence="1" id="KW-0472">Membrane</keyword>
<protein>
    <recommendedName>
        <fullName evidence="4">CDP-diacylglycerol--glycerol-3-phosphate 3-phosphatidyltransferase</fullName>
    </recommendedName>
</protein>
<dbReference type="RefSeq" id="WP_068845270.1">
    <property type="nucleotide sequence ID" value="NZ_LYDR01000004.1"/>
</dbReference>
<dbReference type="OrthoDB" id="1034332at2"/>
<accession>A0A1C3EUC5</accession>
<evidence type="ECO:0000313" key="3">
    <source>
        <dbReference type="Proteomes" id="UP000094828"/>
    </source>
</evidence>
<dbReference type="Proteomes" id="UP000094828">
    <property type="component" value="Unassembled WGS sequence"/>
</dbReference>
<feature type="transmembrane region" description="Helical" evidence="1">
    <location>
        <begin position="65"/>
        <end position="85"/>
    </location>
</feature>
<evidence type="ECO:0000313" key="2">
    <source>
        <dbReference type="EMBL" id="ODA36743.1"/>
    </source>
</evidence>
<feature type="transmembrane region" description="Helical" evidence="1">
    <location>
        <begin position="128"/>
        <end position="151"/>
    </location>
</feature>
<dbReference type="Gene3D" id="1.20.120.1760">
    <property type="match status" value="1"/>
</dbReference>
<keyword evidence="1" id="KW-1133">Transmembrane helix</keyword>
<keyword evidence="1" id="KW-0812">Transmembrane</keyword>
<name>A0A1C3EUC5_9PLAN</name>